<evidence type="ECO:0000313" key="1">
    <source>
        <dbReference type="EMBL" id="GLB43499.1"/>
    </source>
</evidence>
<dbReference type="EMBL" id="BRPK01000014">
    <property type="protein sequence ID" value="GLB43499.1"/>
    <property type="molecule type" value="Genomic_DNA"/>
</dbReference>
<organism evidence="1 2">
    <name type="scientific">Lyophyllum shimeji</name>
    <name type="common">Hon-shimeji</name>
    <name type="synonym">Tricholoma shimeji</name>
    <dbReference type="NCBI Taxonomy" id="47721"/>
    <lineage>
        <taxon>Eukaryota</taxon>
        <taxon>Fungi</taxon>
        <taxon>Dikarya</taxon>
        <taxon>Basidiomycota</taxon>
        <taxon>Agaricomycotina</taxon>
        <taxon>Agaricomycetes</taxon>
        <taxon>Agaricomycetidae</taxon>
        <taxon>Agaricales</taxon>
        <taxon>Tricholomatineae</taxon>
        <taxon>Lyophyllaceae</taxon>
        <taxon>Lyophyllum</taxon>
    </lineage>
</organism>
<evidence type="ECO:0000313" key="2">
    <source>
        <dbReference type="Proteomes" id="UP001063166"/>
    </source>
</evidence>
<name>A0A9P3PXY4_LYOSH</name>
<accession>A0A9P3PXY4</accession>
<sequence length="374" mass="42857">MPEPEAPIITEGSFAEPMGLELPEFREALDYIYKFEAALKSDQATQEWKPPPMEEGHKGRYLWTDAFGVVDFLTLYGLTGQDQFLTFAHRLIETVHDVLGKTRDGSQRLPGATDDNPLGGGLRIGKLEETGPDGDGQYHHYLTIWMFALNRYSIAAKDPHYNSLAIKCARAIHRKFVAGPRIYWKMAMDLSRPLVASQGNLDPFDGYVVFDILNQHKMEGEEGLEQEIHNYKSLVDMLWTAYTSNDPLDLGMTLWTVQWKLEEEWARHMKGRAMDALRQLEIQGEFENAVGFRLAFREFGTVMGVKCHDEFASQPFWGRRWINKVLYSWKVIGVVPTPKPRIRTSLIPITEVMYSAALLPGAFRKGWIEDHMKR</sequence>
<keyword evidence="2" id="KW-1185">Reference proteome</keyword>
<dbReference type="InterPro" id="IPR008928">
    <property type="entry name" value="6-hairpin_glycosidase_sf"/>
</dbReference>
<proteinExistence type="predicted"/>
<comment type="caution">
    <text evidence="1">The sequence shown here is derived from an EMBL/GenBank/DDBJ whole genome shotgun (WGS) entry which is preliminary data.</text>
</comment>
<dbReference type="GO" id="GO:0005975">
    <property type="term" value="P:carbohydrate metabolic process"/>
    <property type="evidence" value="ECO:0007669"/>
    <property type="project" value="InterPro"/>
</dbReference>
<dbReference type="AlphaFoldDB" id="A0A9P3PXY4"/>
<dbReference type="OrthoDB" id="302966at2759"/>
<reference evidence="1" key="1">
    <citation type="submission" date="2022-07" db="EMBL/GenBank/DDBJ databases">
        <title>The genome of Lyophyllum shimeji provides insight into the initial evolution of ectomycorrhizal fungal genome.</title>
        <authorList>
            <person name="Kobayashi Y."/>
            <person name="Shibata T."/>
            <person name="Hirakawa H."/>
            <person name="Shigenobu S."/>
            <person name="Nishiyama T."/>
            <person name="Yamada A."/>
            <person name="Hasebe M."/>
            <person name="Kawaguchi M."/>
        </authorList>
    </citation>
    <scope>NUCLEOTIDE SEQUENCE</scope>
    <source>
        <strain evidence="1">AT787</strain>
    </source>
</reference>
<dbReference type="Proteomes" id="UP001063166">
    <property type="component" value="Unassembled WGS sequence"/>
</dbReference>
<protein>
    <submittedName>
        <fullName evidence="1">Uncharacterized protein</fullName>
    </submittedName>
</protein>
<dbReference type="SUPFAM" id="SSF48208">
    <property type="entry name" value="Six-hairpin glycosidases"/>
    <property type="match status" value="1"/>
</dbReference>
<gene>
    <name evidence="1" type="ORF">LshimejAT787_1400110</name>
</gene>